<dbReference type="InterPro" id="IPR050957">
    <property type="entry name" value="BMP_lipoprotein"/>
</dbReference>
<comment type="subcellular location">
    <subcellularLocation>
        <location evidence="1">Cell membrane</location>
        <topology evidence="1">Lipid-anchor</topology>
    </subcellularLocation>
</comment>
<evidence type="ECO:0000256" key="4">
    <source>
        <dbReference type="ARBA" id="ARBA00022729"/>
    </source>
</evidence>
<dbReference type="Proteomes" id="UP000005953">
    <property type="component" value="Unassembled WGS sequence"/>
</dbReference>
<dbReference type="InterPro" id="IPR028082">
    <property type="entry name" value="Peripla_BP_I"/>
</dbReference>
<proteinExistence type="inferred from homology"/>
<evidence type="ECO:0000256" key="5">
    <source>
        <dbReference type="ARBA" id="ARBA00023136"/>
    </source>
</evidence>
<dbReference type="HOGENOM" id="CLU_038813_0_0_6"/>
<dbReference type="GO" id="GO:0005886">
    <property type="term" value="C:plasma membrane"/>
    <property type="evidence" value="ECO:0007669"/>
    <property type="project" value="UniProtKB-SubCell"/>
</dbReference>
<comment type="caution">
    <text evidence="9">The sequence shown here is derived from an EMBL/GenBank/DDBJ whole genome shotgun (WGS) entry which is preliminary data.</text>
</comment>
<dbReference type="Pfam" id="PF02608">
    <property type="entry name" value="Bmp"/>
    <property type="match status" value="1"/>
</dbReference>
<reference evidence="9 10" key="1">
    <citation type="submission" date="2006-02" db="EMBL/GenBank/DDBJ databases">
        <authorList>
            <person name="Pinhassi J."/>
            <person name="Pedros-Alio C."/>
            <person name="Ferriera S."/>
            <person name="Johnson J."/>
            <person name="Kravitz S."/>
            <person name="Halpern A."/>
            <person name="Remington K."/>
            <person name="Beeson K."/>
            <person name="Tran B."/>
            <person name="Rogers Y.-H."/>
            <person name="Friedman R."/>
            <person name="Venter J.C."/>
        </authorList>
    </citation>
    <scope>NUCLEOTIDE SEQUENCE [LARGE SCALE GENOMIC DNA]</scope>
    <source>
        <strain evidence="9 10">MED297</strain>
    </source>
</reference>
<dbReference type="Gene3D" id="3.40.50.2300">
    <property type="match status" value="2"/>
</dbReference>
<protein>
    <submittedName>
        <fullName evidence="9">Uncharacterized ABC-type transport system, periplasmic component/surface lipoprotein</fullName>
    </submittedName>
</protein>
<dbReference type="CDD" id="cd06354">
    <property type="entry name" value="PBP1_PrnA-like"/>
    <property type="match status" value="1"/>
</dbReference>
<name>A4BK76_9GAMM</name>
<dbReference type="PANTHER" id="PTHR34296:SF2">
    <property type="entry name" value="ABC TRANSPORTER GUANOSINE-BINDING PROTEIN NUPN"/>
    <property type="match status" value="1"/>
</dbReference>
<dbReference type="RefSeq" id="WP_008048036.1">
    <property type="nucleotide sequence ID" value="NZ_CH724155.1"/>
</dbReference>
<sequence>MFKKPLSLMLMMSALSTGTLAYGPAVAYTEAAKFDSSFNEAVYREGVAPYKAQFGADLIEKNPSSPTQFVSVLRELASQGRSPIVAVGFSYAEALTQVAQEYPDLQFTIIDTVVDLPNVQSIVFKEHEGSFVVGALAAMTVDSDHIGFIGGVDLPFIRRFGCGYAQGAYHVNDDIQVHMRMVAQDFTGFSNPDRGQALAEELIESRNAKVIYAAAGGSGNGSLRAADQANDVYGIGVDSNQNFLYPGTMLTSMVKKVGVAAFGTWDEARRGEWQPGVKSLGLAENGVDWQLDIFNRNLVSKKTEKRINDIREDIISGKIQVVDYLDNNSCPVPLITD</sequence>
<organism evidence="9 10">
    <name type="scientific">Reinekea blandensis MED297</name>
    <dbReference type="NCBI Taxonomy" id="314283"/>
    <lineage>
        <taxon>Bacteria</taxon>
        <taxon>Pseudomonadati</taxon>
        <taxon>Pseudomonadota</taxon>
        <taxon>Gammaproteobacteria</taxon>
        <taxon>Oceanospirillales</taxon>
        <taxon>Saccharospirillaceae</taxon>
        <taxon>Reinekea</taxon>
    </lineage>
</organism>
<evidence type="ECO:0000259" key="8">
    <source>
        <dbReference type="Pfam" id="PF02608"/>
    </source>
</evidence>
<evidence type="ECO:0000256" key="6">
    <source>
        <dbReference type="ARBA" id="ARBA00023288"/>
    </source>
</evidence>
<feature type="chain" id="PRO_5002666731" evidence="7">
    <location>
        <begin position="22"/>
        <end position="337"/>
    </location>
</feature>
<gene>
    <name evidence="9" type="ORF">MED297_04989</name>
</gene>
<evidence type="ECO:0000313" key="10">
    <source>
        <dbReference type="Proteomes" id="UP000005953"/>
    </source>
</evidence>
<keyword evidence="3" id="KW-1003">Cell membrane</keyword>
<comment type="similarity">
    <text evidence="2">Belongs to the BMP lipoprotein family.</text>
</comment>
<dbReference type="EMBL" id="AAOE01000042">
    <property type="protein sequence ID" value="EAR07443.1"/>
    <property type="molecule type" value="Genomic_DNA"/>
</dbReference>
<dbReference type="InterPro" id="IPR003760">
    <property type="entry name" value="PnrA-like"/>
</dbReference>
<accession>A4BK76</accession>
<evidence type="ECO:0000256" key="2">
    <source>
        <dbReference type="ARBA" id="ARBA00008610"/>
    </source>
</evidence>
<evidence type="ECO:0000256" key="3">
    <source>
        <dbReference type="ARBA" id="ARBA00022475"/>
    </source>
</evidence>
<evidence type="ECO:0000313" key="9">
    <source>
        <dbReference type="EMBL" id="EAR07443.1"/>
    </source>
</evidence>
<evidence type="ECO:0000256" key="1">
    <source>
        <dbReference type="ARBA" id="ARBA00004193"/>
    </source>
</evidence>
<keyword evidence="5" id="KW-0472">Membrane</keyword>
<evidence type="ECO:0000256" key="7">
    <source>
        <dbReference type="SAM" id="SignalP"/>
    </source>
</evidence>
<dbReference type="AlphaFoldDB" id="A4BK76"/>
<keyword evidence="4 7" id="KW-0732">Signal</keyword>
<dbReference type="SUPFAM" id="SSF53822">
    <property type="entry name" value="Periplasmic binding protein-like I"/>
    <property type="match status" value="1"/>
</dbReference>
<feature type="domain" description="ABC transporter substrate-binding protein PnrA-like" evidence="8">
    <location>
        <begin position="34"/>
        <end position="321"/>
    </location>
</feature>
<keyword evidence="6 9" id="KW-0449">Lipoprotein</keyword>
<dbReference type="STRING" id="314283.MED297_04989"/>
<dbReference type="OrthoDB" id="9784230at2"/>
<dbReference type="PANTHER" id="PTHR34296">
    <property type="entry name" value="TRANSCRIPTIONAL ACTIVATOR PROTEIN MED"/>
    <property type="match status" value="1"/>
</dbReference>
<feature type="signal peptide" evidence="7">
    <location>
        <begin position="1"/>
        <end position="21"/>
    </location>
</feature>
<keyword evidence="10" id="KW-1185">Reference proteome</keyword>